<dbReference type="Gene3D" id="3.30.450.20">
    <property type="entry name" value="PAS domain"/>
    <property type="match status" value="2"/>
</dbReference>
<dbReference type="Gene3D" id="3.30.70.270">
    <property type="match status" value="1"/>
</dbReference>
<dbReference type="FunFam" id="3.20.20.450:FF:000001">
    <property type="entry name" value="Cyclic di-GMP phosphodiesterase yahA"/>
    <property type="match status" value="1"/>
</dbReference>
<dbReference type="Pfam" id="PF00990">
    <property type="entry name" value="GGDEF"/>
    <property type="match status" value="1"/>
</dbReference>
<dbReference type="SUPFAM" id="SSF55785">
    <property type="entry name" value="PYP-like sensor domain (PAS domain)"/>
    <property type="match status" value="2"/>
</dbReference>
<accession>A0A1G6ZRN4</accession>
<evidence type="ECO:0000256" key="2">
    <source>
        <dbReference type="SAM" id="Coils"/>
    </source>
</evidence>
<dbReference type="SMART" id="SM00267">
    <property type="entry name" value="GGDEF"/>
    <property type="match status" value="1"/>
</dbReference>
<evidence type="ECO:0000313" key="9">
    <source>
        <dbReference type="Proteomes" id="UP000243205"/>
    </source>
</evidence>
<dbReference type="EMBL" id="FNAQ01000003">
    <property type="protein sequence ID" value="SDE05209.1"/>
    <property type="molecule type" value="Genomic_DNA"/>
</dbReference>
<keyword evidence="3" id="KW-1133">Transmembrane helix</keyword>
<dbReference type="SMART" id="SM00086">
    <property type="entry name" value="PAC"/>
    <property type="match status" value="2"/>
</dbReference>
<dbReference type="CDD" id="cd01948">
    <property type="entry name" value="EAL"/>
    <property type="match status" value="1"/>
</dbReference>
<dbReference type="InterPro" id="IPR043128">
    <property type="entry name" value="Rev_trsase/Diguanyl_cyclase"/>
</dbReference>
<dbReference type="Pfam" id="PF00563">
    <property type="entry name" value="EAL"/>
    <property type="match status" value="1"/>
</dbReference>
<dbReference type="InterPro" id="IPR001633">
    <property type="entry name" value="EAL_dom"/>
</dbReference>
<dbReference type="InterPro" id="IPR001610">
    <property type="entry name" value="PAC"/>
</dbReference>
<dbReference type="Pfam" id="PF11845">
    <property type="entry name" value="Tll0287-like"/>
    <property type="match status" value="1"/>
</dbReference>
<dbReference type="InterPro" id="IPR000700">
    <property type="entry name" value="PAS-assoc_C"/>
</dbReference>
<dbReference type="STRING" id="57664.SAMN05661003_10395"/>
<proteinExistence type="predicted"/>
<dbReference type="InterPro" id="IPR000160">
    <property type="entry name" value="GGDEF_dom"/>
</dbReference>
<keyword evidence="2" id="KW-0175">Coiled coil</keyword>
<evidence type="ECO:0000256" key="3">
    <source>
        <dbReference type="SAM" id="Phobius"/>
    </source>
</evidence>
<feature type="transmembrane region" description="Helical" evidence="3">
    <location>
        <begin position="6"/>
        <end position="27"/>
    </location>
</feature>
<evidence type="ECO:0000259" key="6">
    <source>
        <dbReference type="PROSITE" id="PS50883"/>
    </source>
</evidence>
<comment type="catalytic activity">
    <reaction evidence="1">
        <text>3',3'-c-di-GMP + H2O = 5'-phosphoguanylyl(3'-&gt;5')guanosine + H(+)</text>
        <dbReference type="Rhea" id="RHEA:24902"/>
        <dbReference type="ChEBI" id="CHEBI:15377"/>
        <dbReference type="ChEBI" id="CHEBI:15378"/>
        <dbReference type="ChEBI" id="CHEBI:58754"/>
        <dbReference type="ChEBI" id="CHEBI:58805"/>
        <dbReference type="EC" id="3.1.4.52"/>
    </reaction>
    <physiologicalReaction direction="left-to-right" evidence="1">
        <dbReference type="Rhea" id="RHEA:24903"/>
    </physiologicalReaction>
</comment>
<evidence type="ECO:0000259" key="5">
    <source>
        <dbReference type="PROSITE" id="PS50113"/>
    </source>
</evidence>
<dbReference type="PROSITE" id="PS50887">
    <property type="entry name" value="GGDEF"/>
    <property type="match status" value="1"/>
</dbReference>
<gene>
    <name evidence="8" type="ORF">SAMN05661003_10395</name>
</gene>
<dbReference type="SUPFAM" id="SSF55073">
    <property type="entry name" value="Nucleotide cyclase"/>
    <property type="match status" value="1"/>
</dbReference>
<dbReference type="RefSeq" id="WP_092076654.1">
    <property type="nucleotide sequence ID" value="NZ_FNAQ01000003.1"/>
</dbReference>
<feature type="transmembrane region" description="Helical" evidence="3">
    <location>
        <begin position="209"/>
        <end position="231"/>
    </location>
</feature>
<organism evidence="8 9">
    <name type="scientific">Desulfuromonas thiophila</name>
    <dbReference type="NCBI Taxonomy" id="57664"/>
    <lineage>
        <taxon>Bacteria</taxon>
        <taxon>Pseudomonadati</taxon>
        <taxon>Thermodesulfobacteriota</taxon>
        <taxon>Desulfuromonadia</taxon>
        <taxon>Desulfuromonadales</taxon>
        <taxon>Desulfuromonadaceae</taxon>
        <taxon>Desulfuromonas</taxon>
    </lineage>
</organism>
<protein>
    <submittedName>
        <fullName evidence="8">Diguanylate cyclase/phosphodiesterase with PAS/PAC sensor(S)</fullName>
    </submittedName>
</protein>
<keyword evidence="3" id="KW-0472">Membrane</keyword>
<keyword evidence="9" id="KW-1185">Reference proteome</keyword>
<dbReference type="InterPro" id="IPR029787">
    <property type="entry name" value="Nucleotide_cyclase"/>
</dbReference>
<dbReference type="NCBIfam" id="TIGR00254">
    <property type="entry name" value="GGDEF"/>
    <property type="match status" value="1"/>
</dbReference>
<feature type="domain" description="PAC" evidence="5">
    <location>
        <begin position="447"/>
        <end position="500"/>
    </location>
</feature>
<dbReference type="PROSITE" id="PS50113">
    <property type="entry name" value="PAC"/>
    <property type="match status" value="1"/>
</dbReference>
<dbReference type="InterPro" id="IPR052155">
    <property type="entry name" value="Biofilm_reg_signaling"/>
</dbReference>
<dbReference type="PANTHER" id="PTHR44757:SF2">
    <property type="entry name" value="BIOFILM ARCHITECTURE MAINTENANCE PROTEIN MBAA"/>
    <property type="match status" value="1"/>
</dbReference>
<dbReference type="InterPro" id="IPR035919">
    <property type="entry name" value="EAL_sf"/>
</dbReference>
<dbReference type="PROSITE" id="PS50112">
    <property type="entry name" value="PAS"/>
    <property type="match status" value="1"/>
</dbReference>
<feature type="domain" description="PAS" evidence="4">
    <location>
        <begin position="252"/>
        <end position="306"/>
    </location>
</feature>
<evidence type="ECO:0000259" key="4">
    <source>
        <dbReference type="PROSITE" id="PS50112"/>
    </source>
</evidence>
<dbReference type="OrthoDB" id="9777298at2"/>
<feature type="coiled-coil region" evidence="2">
    <location>
        <begin position="235"/>
        <end position="262"/>
    </location>
</feature>
<dbReference type="NCBIfam" id="TIGR00229">
    <property type="entry name" value="sensory_box"/>
    <property type="match status" value="2"/>
</dbReference>
<evidence type="ECO:0000256" key="1">
    <source>
        <dbReference type="ARBA" id="ARBA00051114"/>
    </source>
</evidence>
<dbReference type="PANTHER" id="PTHR44757">
    <property type="entry name" value="DIGUANYLATE CYCLASE DGCP"/>
    <property type="match status" value="1"/>
</dbReference>
<dbReference type="AlphaFoldDB" id="A0A1G6ZRN4"/>
<dbReference type="InterPro" id="IPR021796">
    <property type="entry name" value="Tll0287-like_dom"/>
</dbReference>
<evidence type="ECO:0000259" key="7">
    <source>
        <dbReference type="PROSITE" id="PS50887"/>
    </source>
</evidence>
<dbReference type="Proteomes" id="UP000243205">
    <property type="component" value="Unassembled WGS sequence"/>
</dbReference>
<dbReference type="GO" id="GO:0071732">
    <property type="term" value="P:cellular response to nitric oxide"/>
    <property type="evidence" value="ECO:0007669"/>
    <property type="project" value="UniProtKB-ARBA"/>
</dbReference>
<dbReference type="FunFam" id="3.30.70.270:FF:000001">
    <property type="entry name" value="Diguanylate cyclase domain protein"/>
    <property type="match status" value="1"/>
</dbReference>
<dbReference type="SMART" id="SM00052">
    <property type="entry name" value="EAL"/>
    <property type="match status" value="1"/>
</dbReference>
<dbReference type="Pfam" id="PF13426">
    <property type="entry name" value="PAS_9"/>
    <property type="match status" value="2"/>
</dbReference>
<keyword evidence="3" id="KW-0812">Transmembrane</keyword>
<sequence>MESAKALRILWPLGLILWTGLILLLGYQQQQHHRQAVLDMARAEAIGSYNKDLVYRRWVARQGGVYVSTSAYTPANPYLAHLPERDITTSTGKPLTLVNPAYMTRQVHELATEQYGNRGHITSRKPLRPENAPDAWERASLEAFAQGVPETLSVAEIDGAPYLRLMRPMITEVPCLKCHACQGYQAGEQRGGISVSIPLRPYQAIQAQLTRLGTIHLAILWLLGLLFFLYFKRVVDARIREVEQARSAVEQSERKYRLLFNEMEIGFGLADTASGEILDCNPCLARLVERSPAELIGQKQSILHPEATTPEGLTEDFVARRQAPQGNILNAQLLTKSGQIREVEIQTRRLELDGRQLFLGMFKDVTDLHAHARQSFLLLQAIEQSPIAILITDLQGVPQYINRYFSVQKGYRLADLQRSDNPVHQFLRRHIADFRQNGAATGIVPADWTEERLAQRKNGSTYWERSSFSPVYDQQGQLSHFLMLGEDISDEKNSALQFEYLATHDSLTGLANRLLLHDRTDQAILKAKRQRQQVFLLLLDLDRFKIVNDSLGHDIGDQLLLQVAERLRGAVRESDTVARLGGDEFVVLFPEVNSDATIVDLAESIRRAIANPIRIQQREILVTASIGLSQYPAHGDSCAELIRHADLAMYRAKESGNCLCSFDPAMDQRMAETLEIESDLRYALTRDQLLLHYQPKVACATGQLIGMEALLRWRHPEKGLISPALFIPVAEQTGLIGEIGSWVLDTVCRQIADWQRNGLQPVTVAINLSARQFERADLACQIHDQLQDCGVAAGLLEVELTEGLIMKKPLAAVQIMEQLKQYGVRIALDDFGTGYSSLNYLRRFPLDVLKIDRSFVDDLGEDRSAEAVATSIVSIAHSLGLQAVAEGVETEIQLRFLRQIGCDQVQGYYFHKPLPVEAITELLARSQQG</sequence>
<evidence type="ECO:0000313" key="8">
    <source>
        <dbReference type="EMBL" id="SDE05209.1"/>
    </source>
</evidence>
<dbReference type="CDD" id="cd00130">
    <property type="entry name" value="PAS"/>
    <property type="match status" value="2"/>
</dbReference>
<dbReference type="SMART" id="SM00091">
    <property type="entry name" value="PAS"/>
    <property type="match status" value="2"/>
</dbReference>
<dbReference type="PROSITE" id="PS50883">
    <property type="entry name" value="EAL"/>
    <property type="match status" value="1"/>
</dbReference>
<dbReference type="CDD" id="cd01949">
    <property type="entry name" value="GGDEF"/>
    <property type="match status" value="1"/>
</dbReference>
<feature type="domain" description="GGDEF" evidence="7">
    <location>
        <begin position="532"/>
        <end position="664"/>
    </location>
</feature>
<reference evidence="9" key="1">
    <citation type="submission" date="2016-10" db="EMBL/GenBank/DDBJ databases">
        <authorList>
            <person name="Varghese N."/>
            <person name="Submissions S."/>
        </authorList>
    </citation>
    <scope>NUCLEOTIDE SEQUENCE [LARGE SCALE GENOMIC DNA]</scope>
    <source>
        <strain evidence="9">DSM 8987</strain>
    </source>
</reference>
<dbReference type="InterPro" id="IPR000014">
    <property type="entry name" value="PAS"/>
</dbReference>
<name>A0A1G6ZRN4_9BACT</name>
<dbReference type="GO" id="GO:0071111">
    <property type="term" value="F:cyclic-guanylate-specific phosphodiesterase activity"/>
    <property type="evidence" value="ECO:0007669"/>
    <property type="project" value="UniProtKB-EC"/>
</dbReference>
<dbReference type="InterPro" id="IPR035965">
    <property type="entry name" value="PAS-like_dom_sf"/>
</dbReference>
<feature type="domain" description="EAL" evidence="6">
    <location>
        <begin position="673"/>
        <end position="927"/>
    </location>
</feature>
<dbReference type="SUPFAM" id="SSF141868">
    <property type="entry name" value="EAL domain-like"/>
    <property type="match status" value="1"/>
</dbReference>
<dbReference type="Gene3D" id="3.20.20.450">
    <property type="entry name" value="EAL domain"/>
    <property type="match status" value="1"/>
</dbReference>